<evidence type="ECO:0000256" key="2">
    <source>
        <dbReference type="ARBA" id="ARBA00022737"/>
    </source>
</evidence>
<dbReference type="PANTHER" id="PTHR19848:SF8">
    <property type="entry name" value="F-BOX AND WD REPEAT DOMAIN CONTAINING 7"/>
    <property type="match status" value="1"/>
</dbReference>
<dbReference type="Gene3D" id="2.130.10.10">
    <property type="entry name" value="YVTN repeat-like/Quinoprotein amine dehydrogenase"/>
    <property type="match status" value="1"/>
</dbReference>
<dbReference type="Proteomes" id="UP000187209">
    <property type="component" value="Unassembled WGS sequence"/>
</dbReference>
<dbReference type="SUPFAM" id="SSF50978">
    <property type="entry name" value="WD40 repeat-like"/>
    <property type="match status" value="1"/>
</dbReference>
<evidence type="ECO:0000256" key="3">
    <source>
        <dbReference type="PROSITE-ProRule" id="PRU00221"/>
    </source>
</evidence>
<evidence type="ECO:0000313" key="5">
    <source>
        <dbReference type="Proteomes" id="UP000187209"/>
    </source>
</evidence>
<gene>
    <name evidence="4" type="ORF">SteCoe_11599</name>
</gene>
<evidence type="ECO:0000256" key="1">
    <source>
        <dbReference type="ARBA" id="ARBA00022574"/>
    </source>
</evidence>
<organism evidence="4 5">
    <name type="scientific">Stentor coeruleus</name>
    <dbReference type="NCBI Taxonomy" id="5963"/>
    <lineage>
        <taxon>Eukaryota</taxon>
        <taxon>Sar</taxon>
        <taxon>Alveolata</taxon>
        <taxon>Ciliophora</taxon>
        <taxon>Postciliodesmatophora</taxon>
        <taxon>Heterotrichea</taxon>
        <taxon>Heterotrichida</taxon>
        <taxon>Stentoridae</taxon>
        <taxon>Stentor</taxon>
    </lineage>
</organism>
<keyword evidence="2" id="KW-0677">Repeat</keyword>
<dbReference type="PROSITE" id="PS50082">
    <property type="entry name" value="WD_REPEATS_2"/>
    <property type="match status" value="1"/>
</dbReference>
<dbReference type="SMART" id="SM00320">
    <property type="entry name" value="WD40"/>
    <property type="match status" value="3"/>
</dbReference>
<dbReference type="PROSITE" id="PS50294">
    <property type="entry name" value="WD_REPEATS_REGION"/>
    <property type="match status" value="1"/>
</dbReference>
<comment type="caution">
    <text evidence="4">The sequence shown here is derived from an EMBL/GenBank/DDBJ whole genome shotgun (WGS) entry which is preliminary data.</text>
</comment>
<proteinExistence type="predicted"/>
<feature type="repeat" description="WD" evidence="3">
    <location>
        <begin position="223"/>
        <end position="257"/>
    </location>
</feature>
<reference evidence="4 5" key="1">
    <citation type="submission" date="2016-11" db="EMBL/GenBank/DDBJ databases">
        <title>The macronuclear genome of Stentor coeruleus: a giant cell with tiny introns.</title>
        <authorList>
            <person name="Slabodnick M."/>
            <person name="Ruby J.G."/>
            <person name="Reiff S.B."/>
            <person name="Swart E.C."/>
            <person name="Gosai S."/>
            <person name="Prabakaran S."/>
            <person name="Witkowska E."/>
            <person name="Larue G.E."/>
            <person name="Fisher S."/>
            <person name="Freeman R.M."/>
            <person name="Gunawardena J."/>
            <person name="Chu W."/>
            <person name="Stover N.A."/>
            <person name="Gregory B.D."/>
            <person name="Nowacki M."/>
            <person name="Derisi J."/>
            <person name="Roy S.W."/>
            <person name="Marshall W.F."/>
            <person name="Sood P."/>
        </authorList>
    </citation>
    <scope>NUCLEOTIDE SEQUENCE [LARGE SCALE GENOMIC DNA]</scope>
    <source>
        <strain evidence="4">WM001</strain>
    </source>
</reference>
<sequence length="353" mass="40675">MSYQFPCQTPFYFIDSSISSPSKTDLSWLSTTYQTNDLASELNLIKLGLNTGIYKTITTKIQLSSNDTYLYLLTDNNQMIRILTYPELKTVSILGGFTPIDHFQVTFDNKFLVFSTSAVLSLWDFESKKSYQLGFWLIKISCFFIDKDSKTLAVGFSNGDVLLMNLLEKNYSGKYKSHKSPVRCIRFLEDNRYMITAGGDMDNPLDCCIRIWDITQKALKTLLYGHIFAVHLIVISKNKNFFLTLSQDCTIRLWDLQQSCYNQDSQIPTNIKIENGVETITHELNNYNQSQLKNIKTQLENDFSSSKNQKIEENKLLESYSKILTPSQYQISYHIFPGNPFSPYSHLSILTLF</sequence>
<keyword evidence="1 3" id="KW-0853">WD repeat</keyword>
<dbReference type="Pfam" id="PF00400">
    <property type="entry name" value="WD40"/>
    <property type="match status" value="2"/>
</dbReference>
<dbReference type="EMBL" id="MPUH01000194">
    <property type="protein sequence ID" value="OMJ86825.1"/>
    <property type="molecule type" value="Genomic_DNA"/>
</dbReference>
<dbReference type="InterPro" id="IPR015943">
    <property type="entry name" value="WD40/YVTN_repeat-like_dom_sf"/>
</dbReference>
<evidence type="ECO:0000313" key="4">
    <source>
        <dbReference type="EMBL" id="OMJ86825.1"/>
    </source>
</evidence>
<dbReference type="AlphaFoldDB" id="A0A1R2CCW5"/>
<dbReference type="PANTHER" id="PTHR19848">
    <property type="entry name" value="WD40 REPEAT PROTEIN"/>
    <property type="match status" value="1"/>
</dbReference>
<dbReference type="InterPro" id="IPR001680">
    <property type="entry name" value="WD40_rpt"/>
</dbReference>
<name>A0A1R2CCW5_9CILI</name>
<protein>
    <submittedName>
        <fullName evidence="4">Uncharacterized protein</fullName>
    </submittedName>
</protein>
<accession>A0A1R2CCW5</accession>
<keyword evidence="5" id="KW-1185">Reference proteome</keyword>
<dbReference type="InterPro" id="IPR036322">
    <property type="entry name" value="WD40_repeat_dom_sf"/>
</dbReference>